<gene>
    <name evidence="1" type="ORF">KTO63_11250</name>
</gene>
<protein>
    <submittedName>
        <fullName evidence="1">HAD family phosphatase</fullName>
    </submittedName>
</protein>
<dbReference type="SFLD" id="SFLDG01129">
    <property type="entry name" value="C1.5:_HAD__Beta-PGM__Phosphata"/>
    <property type="match status" value="1"/>
</dbReference>
<evidence type="ECO:0000313" key="1">
    <source>
        <dbReference type="EMBL" id="MBV4357726.1"/>
    </source>
</evidence>
<dbReference type="CDD" id="cd02603">
    <property type="entry name" value="HAD_sEH-N_like"/>
    <property type="match status" value="1"/>
</dbReference>
<keyword evidence="2" id="KW-1185">Reference proteome</keyword>
<sequence length="206" mass="23541">MAIKNIIFDLGGVLLNLDFGKTAKAFQDLGVNNFNDYFTQTHANPLFKTLETGDVPSEVFYDEFRATTGLRVTNEAIAGAWNAMLLDFPKERIELLQELKKKYRLFLFSNTNAIHYDSFQETFVKEFAHQFDSLFEKAYYSHIIGHRKPNVSAFEYLLIDAGITAEESVFIDDTLPNVEAARKAGIDGWHLQAPETVVELVERYKL</sequence>
<dbReference type="PANTHER" id="PTHR43611">
    <property type="entry name" value="ALPHA-D-GLUCOSE 1-PHOSPHATE PHOSPHATASE"/>
    <property type="match status" value="1"/>
</dbReference>
<dbReference type="PANTHER" id="PTHR43611:SF3">
    <property type="entry name" value="FLAVIN MONONUCLEOTIDE HYDROLASE 1, CHLOROPLATIC"/>
    <property type="match status" value="1"/>
</dbReference>
<proteinExistence type="predicted"/>
<dbReference type="NCBIfam" id="TIGR01509">
    <property type="entry name" value="HAD-SF-IA-v3"/>
    <property type="match status" value="1"/>
</dbReference>
<dbReference type="SFLD" id="SFLDS00003">
    <property type="entry name" value="Haloacid_Dehalogenase"/>
    <property type="match status" value="1"/>
</dbReference>
<comment type="caution">
    <text evidence="1">The sequence shown here is derived from an EMBL/GenBank/DDBJ whole genome shotgun (WGS) entry which is preliminary data.</text>
</comment>
<dbReference type="Pfam" id="PF00702">
    <property type="entry name" value="Hydrolase"/>
    <property type="match status" value="1"/>
</dbReference>
<dbReference type="RefSeq" id="WP_217791384.1">
    <property type="nucleotide sequence ID" value="NZ_JAHSPG010000008.1"/>
</dbReference>
<dbReference type="Proteomes" id="UP000812270">
    <property type="component" value="Unassembled WGS sequence"/>
</dbReference>
<dbReference type="AlphaFoldDB" id="A0A9E2S7M9"/>
<accession>A0A9E2S7M9</accession>
<name>A0A9E2S7M9_9BACT</name>
<evidence type="ECO:0000313" key="2">
    <source>
        <dbReference type="Proteomes" id="UP000812270"/>
    </source>
</evidence>
<reference evidence="1" key="1">
    <citation type="submission" date="2021-06" db="EMBL/GenBank/DDBJ databases">
        <authorList>
            <person name="Huq M.A."/>
        </authorList>
    </citation>
    <scope>NUCLEOTIDE SEQUENCE</scope>
    <source>
        <strain evidence="1">MAH-26</strain>
    </source>
</reference>
<dbReference type="EMBL" id="JAHSPG010000008">
    <property type="protein sequence ID" value="MBV4357726.1"/>
    <property type="molecule type" value="Genomic_DNA"/>
</dbReference>
<organism evidence="1 2">
    <name type="scientific">Pinibacter aurantiacus</name>
    <dbReference type="NCBI Taxonomy" id="2851599"/>
    <lineage>
        <taxon>Bacteria</taxon>
        <taxon>Pseudomonadati</taxon>
        <taxon>Bacteroidota</taxon>
        <taxon>Chitinophagia</taxon>
        <taxon>Chitinophagales</taxon>
        <taxon>Chitinophagaceae</taxon>
        <taxon>Pinibacter</taxon>
    </lineage>
</organism>
<dbReference type="InterPro" id="IPR006439">
    <property type="entry name" value="HAD-SF_hydro_IA"/>
</dbReference>